<accession>A0A4S8M3Y8</accession>
<feature type="compositionally biased region" description="Polar residues" evidence="1">
    <location>
        <begin position="31"/>
        <end position="41"/>
    </location>
</feature>
<feature type="region of interest" description="Disordered" evidence="1">
    <location>
        <begin position="1041"/>
        <end position="1062"/>
    </location>
</feature>
<evidence type="ECO:0000313" key="3">
    <source>
        <dbReference type="Proteomes" id="UP000297245"/>
    </source>
</evidence>
<gene>
    <name evidence="2" type="ORF">K435DRAFT_797315</name>
</gene>
<dbReference type="AlphaFoldDB" id="A0A4S8M3Y8"/>
<feature type="region of interest" description="Disordered" evidence="1">
    <location>
        <begin position="1"/>
        <end position="72"/>
    </location>
</feature>
<organism evidence="2 3">
    <name type="scientific">Dendrothele bispora (strain CBS 962.96)</name>
    <dbReference type="NCBI Taxonomy" id="1314807"/>
    <lineage>
        <taxon>Eukaryota</taxon>
        <taxon>Fungi</taxon>
        <taxon>Dikarya</taxon>
        <taxon>Basidiomycota</taxon>
        <taxon>Agaricomycotina</taxon>
        <taxon>Agaricomycetes</taxon>
        <taxon>Agaricomycetidae</taxon>
        <taxon>Agaricales</taxon>
        <taxon>Agaricales incertae sedis</taxon>
        <taxon>Dendrothele</taxon>
    </lineage>
</organism>
<sequence>MDTSRSTYEHFQRLMMKRSRSRTPPSPSSSNQEDVLQSSSHLSEKQRQKRPRRNSSPRLPDLVPPSPAPLTAVSHATAGLSSSHTNDDEGLSLSITHATIINGKGDLPRPHLLGESQFETFSETVATLAALEVKLARLNEEASPESDLQLTLLEVEDGAKSLREALEAVRQSNVTAPVIKEMKASMMLLETRLKDLRSRHPDTTAVRIDNRKYFVNPNSRRQTPTLIAYCIALVGRVFEGVSERGASFLLKLLKIFGHSLIMLGPEGESVEQSNAINDIPNSISTLEGRLNLGISTIPYAVCPSCSCIYEPTYAIGSSQPVYDRIEEFGDRFCQHISANPENPPDKQDARDGKFVRNLQANDGSLFVADRGEEGRWLFRLHGDSFNVEGNRIRGPKNSTGVLGLLCLNLPLHMTNDPAYIYLPGLIQGPNEPDAKEAAHSYYLRPLLRDLGLAYTRGVAPYHSYRNRTEAAKPYARVHRVAVANAVMDLKAARPHAGLLDASSHHFCFIYFENWGTVDDEFLRHGATLWGNARTKGERDRIEDIYGTRQSAMWMLKYWKPSEQLVPEPMHTFIMRVLQNFFRKALGLEDPDGKNVPSRRSFRAYHYDFTPPPQLSNTASTGWAPQMESSAYLGWLLTRSDGEEEEDHRFSLSLKEKSTILMKEVQKREMANSLVKWRVDGIKEQGKYRWPFFTPQRGVPPKISWAERPETAYETNQETASNTHDLSSQVRTDLLKLLSARMNHHSAHGIGDVHRKLQQPLETPLEKALDSLTDSLRSETWNSLAYVCVDLNRLPSGVSVIKKDHLTQQLVQWRRGQPFRELEWTRIDSSAVLQRLHHVISETITPGWVTKPPTNVGLPKAGTLKADHWRTLFSIHLPLTLLSLWGKGSPLQTSDAEKMSSVLETALLLSCALIVMTKDTITAERRDMFRHLYRLHVLGLRENFPGFFMPSHHLAFHVYEFMDLFSTVRNWWAFFFERLIGRLQRIPSNHKVGQFERTILHSFNSGASFRQWLLRPDCPPLLTYCLKILDQTYLYVRRGHSVAGPDDSQEEEEEEEVIPDDVRRRSTVPKQPDYLKWLIGSPPSPQLISACSIQNSEDIRCFSRITAPRGFYTVPSARGIGSSYICFEDRGGDSWSAGQVQHIFDYGDGNIRVAVKRCRSLTRGTGKDPFSLFWSRGFEAKLVSSRFEKELEILSKDKIIGHIARWELSESKAVVLSLARVRLVV</sequence>
<dbReference type="EMBL" id="ML179177">
    <property type="protein sequence ID" value="THU96423.1"/>
    <property type="molecule type" value="Genomic_DNA"/>
</dbReference>
<protein>
    <submittedName>
        <fullName evidence="2">Uncharacterized protein</fullName>
    </submittedName>
</protein>
<keyword evidence="3" id="KW-1185">Reference proteome</keyword>
<dbReference type="Proteomes" id="UP000297245">
    <property type="component" value="Unassembled WGS sequence"/>
</dbReference>
<evidence type="ECO:0000313" key="2">
    <source>
        <dbReference type="EMBL" id="THU96423.1"/>
    </source>
</evidence>
<name>A0A4S8M3Y8_DENBC</name>
<proteinExistence type="predicted"/>
<reference evidence="2 3" key="1">
    <citation type="journal article" date="2019" name="Nat. Ecol. Evol.">
        <title>Megaphylogeny resolves global patterns of mushroom evolution.</title>
        <authorList>
            <person name="Varga T."/>
            <person name="Krizsan K."/>
            <person name="Foldi C."/>
            <person name="Dima B."/>
            <person name="Sanchez-Garcia M."/>
            <person name="Sanchez-Ramirez S."/>
            <person name="Szollosi G.J."/>
            <person name="Szarkandi J.G."/>
            <person name="Papp V."/>
            <person name="Albert L."/>
            <person name="Andreopoulos W."/>
            <person name="Angelini C."/>
            <person name="Antonin V."/>
            <person name="Barry K.W."/>
            <person name="Bougher N.L."/>
            <person name="Buchanan P."/>
            <person name="Buyck B."/>
            <person name="Bense V."/>
            <person name="Catcheside P."/>
            <person name="Chovatia M."/>
            <person name="Cooper J."/>
            <person name="Damon W."/>
            <person name="Desjardin D."/>
            <person name="Finy P."/>
            <person name="Geml J."/>
            <person name="Haridas S."/>
            <person name="Hughes K."/>
            <person name="Justo A."/>
            <person name="Karasinski D."/>
            <person name="Kautmanova I."/>
            <person name="Kiss B."/>
            <person name="Kocsube S."/>
            <person name="Kotiranta H."/>
            <person name="LaButti K.M."/>
            <person name="Lechner B.E."/>
            <person name="Liimatainen K."/>
            <person name="Lipzen A."/>
            <person name="Lukacs Z."/>
            <person name="Mihaltcheva S."/>
            <person name="Morgado L.N."/>
            <person name="Niskanen T."/>
            <person name="Noordeloos M.E."/>
            <person name="Ohm R.A."/>
            <person name="Ortiz-Santana B."/>
            <person name="Ovrebo C."/>
            <person name="Racz N."/>
            <person name="Riley R."/>
            <person name="Savchenko A."/>
            <person name="Shiryaev A."/>
            <person name="Soop K."/>
            <person name="Spirin V."/>
            <person name="Szebenyi C."/>
            <person name="Tomsovsky M."/>
            <person name="Tulloss R.E."/>
            <person name="Uehling J."/>
            <person name="Grigoriev I.V."/>
            <person name="Vagvolgyi C."/>
            <person name="Papp T."/>
            <person name="Martin F.M."/>
            <person name="Miettinen O."/>
            <person name="Hibbett D.S."/>
            <person name="Nagy L.G."/>
        </authorList>
    </citation>
    <scope>NUCLEOTIDE SEQUENCE [LARGE SCALE GENOMIC DNA]</scope>
    <source>
        <strain evidence="2 3">CBS 962.96</strain>
    </source>
</reference>
<feature type="compositionally biased region" description="Acidic residues" evidence="1">
    <location>
        <begin position="1046"/>
        <end position="1058"/>
    </location>
</feature>
<evidence type="ECO:0000256" key="1">
    <source>
        <dbReference type="SAM" id="MobiDB-lite"/>
    </source>
</evidence>
<dbReference type="OrthoDB" id="3269001at2759"/>